<dbReference type="Proteomes" id="UP001185927">
    <property type="component" value="Unassembled WGS sequence"/>
</dbReference>
<sequence>MYVRVEEGRVSVEDAGNLRDFHVEVPSDMTERELDEVLRARDFGYARGASAFILTKRIENAAAGVAEMIDYAKSKGWIDEDGKALQAHVVRT</sequence>
<gene>
    <name evidence="1" type="ORF">R3Q16_05330</name>
</gene>
<dbReference type="EMBL" id="JAWLKB010000002">
    <property type="protein sequence ID" value="MDV6266016.1"/>
    <property type="molecule type" value="Genomic_DNA"/>
</dbReference>
<comment type="caution">
    <text evidence="1">The sequence shown here is derived from an EMBL/GenBank/DDBJ whole genome shotgun (WGS) entry which is preliminary data.</text>
</comment>
<organism evidence="1 2">
    <name type="scientific">Rhodococcus globerulus</name>
    <dbReference type="NCBI Taxonomy" id="33008"/>
    <lineage>
        <taxon>Bacteria</taxon>
        <taxon>Bacillati</taxon>
        <taxon>Actinomycetota</taxon>
        <taxon>Actinomycetes</taxon>
        <taxon>Mycobacteriales</taxon>
        <taxon>Nocardiaceae</taxon>
        <taxon>Rhodococcus</taxon>
    </lineage>
</organism>
<evidence type="ECO:0000313" key="1">
    <source>
        <dbReference type="EMBL" id="MDV6266016.1"/>
    </source>
</evidence>
<name>A0ABU4BP49_RHOGO</name>
<proteinExistence type="predicted"/>
<accession>A0ABU4BP49</accession>
<dbReference type="RefSeq" id="WP_317540762.1">
    <property type="nucleotide sequence ID" value="NZ_JAWLKB010000002.1"/>
</dbReference>
<reference evidence="1 2" key="1">
    <citation type="submission" date="2023-10" db="EMBL/GenBank/DDBJ databases">
        <title>Development of a sustainable strategy for remediation of hydrocarbon-contaminated territories based on the waste exchange concept.</title>
        <authorList>
            <person name="Krivoruchko A."/>
        </authorList>
    </citation>
    <scope>NUCLEOTIDE SEQUENCE [LARGE SCALE GENOMIC DNA]</scope>
    <source>
        <strain evidence="1 2">IEGM 1203</strain>
    </source>
</reference>
<protein>
    <submittedName>
        <fullName evidence="1">Uncharacterized protein</fullName>
    </submittedName>
</protein>
<keyword evidence="2" id="KW-1185">Reference proteome</keyword>
<evidence type="ECO:0000313" key="2">
    <source>
        <dbReference type="Proteomes" id="UP001185927"/>
    </source>
</evidence>